<dbReference type="InterPro" id="IPR036291">
    <property type="entry name" value="NAD(P)-bd_dom_sf"/>
</dbReference>
<dbReference type="FunFam" id="3.40.50.720:FF:000084">
    <property type="entry name" value="Short-chain dehydrogenase reductase"/>
    <property type="match status" value="1"/>
</dbReference>
<dbReference type="EMBL" id="RCTF01000005">
    <property type="protein sequence ID" value="RLP79586.1"/>
    <property type="molecule type" value="Genomic_DNA"/>
</dbReference>
<dbReference type="CDD" id="cd05233">
    <property type="entry name" value="SDR_c"/>
    <property type="match status" value="1"/>
</dbReference>
<proteinExistence type="inferred from homology"/>
<dbReference type="AlphaFoldDB" id="A0A3L7AGI9"/>
<keyword evidence="2" id="KW-0560">Oxidoreductase</keyword>
<dbReference type="OrthoDB" id="8419486at2"/>
<dbReference type="Gene3D" id="3.40.50.720">
    <property type="entry name" value="NAD(P)-binding Rossmann-like Domain"/>
    <property type="match status" value="1"/>
</dbReference>
<dbReference type="SUPFAM" id="SSF51735">
    <property type="entry name" value="NAD(P)-binding Rossmann-fold domains"/>
    <property type="match status" value="1"/>
</dbReference>
<dbReference type="InterPro" id="IPR002347">
    <property type="entry name" value="SDR_fam"/>
</dbReference>
<dbReference type="PANTHER" id="PTHR43639:SF1">
    <property type="entry name" value="SHORT-CHAIN DEHYDROGENASE_REDUCTASE FAMILY PROTEIN"/>
    <property type="match status" value="1"/>
</dbReference>
<dbReference type="Pfam" id="PF13561">
    <property type="entry name" value="adh_short_C2"/>
    <property type="match status" value="1"/>
</dbReference>
<keyword evidence="4" id="KW-1185">Reference proteome</keyword>
<evidence type="ECO:0000313" key="3">
    <source>
        <dbReference type="EMBL" id="RLP79586.1"/>
    </source>
</evidence>
<sequence>MPTAPVPVFPDLAGKAVLVTGASTGIGAAAAEAFAANGARVAVHYNSSRDKAEAVAQKIRAAGGIALLVAGDVTAPGVPDRIVREAAEGLGGLDVLVNNAGGLVQRVPAADYDDAYISAVFDLNVRQVIHFVRAGAAVMAAQGRGGAIINVSSVAARTGGGGGAVLYAAAKGFISTATHGWAKELIGAGIRVNAVAPGVIETPFHDRYSTPQILDAMKASIPAGRLGGPQECAATFLYLASTASAYVIGQVIEVNGGQYMP</sequence>
<dbReference type="Proteomes" id="UP000269692">
    <property type="component" value="Unassembled WGS sequence"/>
</dbReference>
<dbReference type="PRINTS" id="PR00081">
    <property type="entry name" value="GDHRDH"/>
</dbReference>
<protein>
    <submittedName>
        <fullName evidence="3">SDR family oxidoreductase</fullName>
    </submittedName>
</protein>
<dbReference type="PRINTS" id="PR00080">
    <property type="entry name" value="SDRFAMILY"/>
</dbReference>
<organism evidence="3 4">
    <name type="scientific">Xanthobacter tagetidis</name>
    <dbReference type="NCBI Taxonomy" id="60216"/>
    <lineage>
        <taxon>Bacteria</taxon>
        <taxon>Pseudomonadati</taxon>
        <taxon>Pseudomonadota</taxon>
        <taxon>Alphaproteobacteria</taxon>
        <taxon>Hyphomicrobiales</taxon>
        <taxon>Xanthobacteraceae</taxon>
        <taxon>Xanthobacter</taxon>
    </lineage>
</organism>
<dbReference type="GO" id="GO:0016491">
    <property type="term" value="F:oxidoreductase activity"/>
    <property type="evidence" value="ECO:0007669"/>
    <property type="project" value="UniProtKB-KW"/>
</dbReference>
<evidence type="ECO:0000256" key="2">
    <source>
        <dbReference type="ARBA" id="ARBA00023002"/>
    </source>
</evidence>
<evidence type="ECO:0000313" key="4">
    <source>
        <dbReference type="Proteomes" id="UP000269692"/>
    </source>
</evidence>
<dbReference type="RefSeq" id="WP_121622796.1">
    <property type="nucleotide sequence ID" value="NZ_JACIIW010000001.1"/>
</dbReference>
<name>A0A3L7AGI9_9HYPH</name>
<gene>
    <name evidence="3" type="ORF">D9R14_07955</name>
</gene>
<evidence type="ECO:0000256" key="1">
    <source>
        <dbReference type="ARBA" id="ARBA00006484"/>
    </source>
</evidence>
<comment type="similarity">
    <text evidence="1">Belongs to the short-chain dehydrogenases/reductases (SDR) family.</text>
</comment>
<comment type="caution">
    <text evidence="3">The sequence shown here is derived from an EMBL/GenBank/DDBJ whole genome shotgun (WGS) entry which is preliminary data.</text>
</comment>
<accession>A0A3L7AGI9</accession>
<reference evidence="3 4" key="1">
    <citation type="submission" date="2018-10" db="EMBL/GenBank/DDBJ databases">
        <title>Xanthobacter tagetidis genome sequencing and assembly.</title>
        <authorList>
            <person name="Maclea K.S."/>
            <person name="Goen A.E."/>
            <person name="Fatima S.A."/>
        </authorList>
    </citation>
    <scope>NUCLEOTIDE SEQUENCE [LARGE SCALE GENOMIC DNA]</scope>
    <source>
        <strain evidence="3 4">ATCC 700314</strain>
    </source>
</reference>
<dbReference type="PANTHER" id="PTHR43639">
    <property type="entry name" value="OXIDOREDUCTASE, SHORT-CHAIN DEHYDROGENASE/REDUCTASE FAMILY (AFU_ORTHOLOGUE AFUA_5G02870)"/>
    <property type="match status" value="1"/>
</dbReference>